<gene>
    <name evidence="4" type="ORF">Q664_19150</name>
</gene>
<accession>A0A084STU6</accession>
<dbReference type="SUPFAM" id="SSF63411">
    <property type="entry name" value="LuxS/MPP-like metallohydrolase"/>
    <property type="match status" value="2"/>
</dbReference>
<protein>
    <recommendedName>
        <fullName evidence="6">Peptidase M16</fullName>
    </recommendedName>
</protein>
<dbReference type="InterPro" id="IPR011765">
    <property type="entry name" value="Pept_M16_N"/>
</dbReference>
<evidence type="ECO:0000256" key="1">
    <source>
        <dbReference type="SAM" id="SignalP"/>
    </source>
</evidence>
<dbReference type="Proteomes" id="UP000028547">
    <property type="component" value="Unassembled WGS sequence"/>
</dbReference>
<dbReference type="Pfam" id="PF05193">
    <property type="entry name" value="Peptidase_M16_C"/>
    <property type="match status" value="1"/>
</dbReference>
<reference evidence="4 5" key="1">
    <citation type="submission" date="2014-07" db="EMBL/GenBank/DDBJ databases">
        <title>Draft Genome Sequence of Gephyronic Acid Producer, Cystobacter violaceus Strain Cb vi76.</title>
        <authorList>
            <person name="Stevens D.C."/>
            <person name="Young J."/>
            <person name="Carmichael R."/>
            <person name="Tan J."/>
            <person name="Taylor R.E."/>
        </authorList>
    </citation>
    <scope>NUCLEOTIDE SEQUENCE [LARGE SCALE GENOMIC DNA]</scope>
    <source>
        <strain evidence="4 5">Cb vi76</strain>
    </source>
</reference>
<evidence type="ECO:0000313" key="4">
    <source>
        <dbReference type="EMBL" id="KFA91881.1"/>
    </source>
</evidence>
<dbReference type="GO" id="GO:0046872">
    <property type="term" value="F:metal ion binding"/>
    <property type="evidence" value="ECO:0007669"/>
    <property type="project" value="InterPro"/>
</dbReference>
<keyword evidence="1" id="KW-0732">Signal</keyword>
<dbReference type="PANTHER" id="PTHR11851">
    <property type="entry name" value="METALLOPROTEASE"/>
    <property type="match status" value="1"/>
</dbReference>
<dbReference type="Pfam" id="PF00675">
    <property type="entry name" value="Peptidase_M16"/>
    <property type="match status" value="1"/>
</dbReference>
<proteinExistence type="predicted"/>
<dbReference type="AlphaFoldDB" id="A0A084STU6"/>
<comment type="caution">
    <text evidence="4">The sequence shown here is derived from an EMBL/GenBank/DDBJ whole genome shotgun (WGS) entry which is preliminary data.</text>
</comment>
<sequence length="464" mass="50601">MYASIFVAVLAGALGASPVAPAREAPPAPGTPKEFKLPPRQEFTLPNGMAVTLVPYGNMPKVDVQLAVRTGNVHEGPKEAWLADLTVRLLQEGTTTRGAEQLAQEAARMGGTLDVGATADETTFGGTVLADFAPQFVALVADVARHPKLPASELERVRNDLARELTIQKSRPGTLSLERFHTALYPDHPYGRLFPTEPQLKGYTLEQVRGFYDANFSAARSHLYVVGQFDGQATEKAIREAFGDWQKGPEVVNNVPKPIAQRAVHLIDRPGAVQSSIRLGLPAVDPSHPDYMKLLVTNSLLGGSFASRITSNIREQKGYTYSPFSSVTNHYRDAYWSQVADVTTNVTGASLKEIFLEVDRLRAEAPSEKELAAIKNYVVGTFVLQSSARGGLLARLRFADFHGLPDSYLENYIQDVLAVTPADVQKVARDYLKPDKMAIVVVGDKKVIEKELKPFGKLVVVPAK</sequence>
<evidence type="ECO:0000313" key="5">
    <source>
        <dbReference type="Proteomes" id="UP000028547"/>
    </source>
</evidence>
<feature type="domain" description="Peptidase M16 N-terminal" evidence="2">
    <location>
        <begin position="60"/>
        <end position="192"/>
    </location>
</feature>
<dbReference type="RefSeq" id="WP_043397090.1">
    <property type="nucleotide sequence ID" value="NZ_JPMI01000125.1"/>
</dbReference>
<evidence type="ECO:0008006" key="6">
    <source>
        <dbReference type="Google" id="ProtNLM"/>
    </source>
</evidence>
<evidence type="ECO:0000259" key="3">
    <source>
        <dbReference type="Pfam" id="PF05193"/>
    </source>
</evidence>
<feature type="domain" description="Peptidase M16 C-terminal" evidence="3">
    <location>
        <begin position="204"/>
        <end position="376"/>
    </location>
</feature>
<dbReference type="PANTHER" id="PTHR11851:SF224">
    <property type="entry name" value="PROCESSING PROTEASE"/>
    <property type="match status" value="1"/>
</dbReference>
<dbReference type="Gene3D" id="3.30.830.10">
    <property type="entry name" value="Metalloenzyme, LuxS/M16 peptidase-like"/>
    <property type="match status" value="2"/>
</dbReference>
<dbReference type="EMBL" id="JPMI01000125">
    <property type="protein sequence ID" value="KFA91881.1"/>
    <property type="molecule type" value="Genomic_DNA"/>
</dbReference>
<name>A0A084STU6_9BACT</name>
<evidence type="ECO:0000259" key="2">
    <source>
        <dbReference type="Pfam" id="PF00675"/>
    </source>
</evidence>
<dbReference type="InterPro" id="IPR050361">
    <property type="entry name" value="MPP/UQCRC_Complex"/>
</dbReference>
<feature type="chain" id="PRO_5001781954" description="Peptidase M16" evidence="1">
    <location>
        <begin position="23"/>
        <end position="464"/>
    </location>
</feature>
<feature type="signal peptide" evidence="1">
    <location>
        <begin position="1"/>
        <end position="22"/>
    </location>
</feature>
<dbReference type="InterPro" id="IPR011249">
    <property type="entry name" value="Metalloenz_LuxS/M16"/>
</dbReference>
<organism evidence="4 5">
    <name type="scientific">Archangium violaceum Cb vi76</name>
    <dbReference type="NCBI Taxonomy" id="1406225"/>
    <lineage>
        <taxon>Bacteria</taxon>
        <taxon>Pseudomonadati</taxon>
        <taxon>Myxococcota</taxon>
        <taxon>Myxococcia</taxon>
        <taxon>Myxococcales</taxon>
        <taxon>Cystobacterineae</taxon>
        <taxon>Archangiaceae</taxon>
        <taxon>Archangium</taxon>
    </lineage>
</organism>
<dbReference type="InterPro" id="IPR007863">
    <property type="entry name" value="Peptidase_M16_C"/>
</dbReference>